<protein>
    <submittedName>
        <fullName evidence="2">YtfJ family protein</fullName>
    </submittedName>
</protein>
<evidence type="ECO:0000313" key="2">
    <source>
        <dbReference type="EMBL" id="MBT0725301.1"/>
    </source>
</evidence>
<dbReference type="Proteomes" id="UP000790096">
    <property type="component" value="Unassembled WGS sequence"/>
</dbReference>
<dbReference type="NCBIfam" id="TIGR01626">
    <property type="entry name" value="ytfJ_HI0045"/>
    <property type="match status" value="1"/>
</dbReference>
<feature type="chain" id="PRO_5047448309" evidence="1">
    <location>
        <begin position="20"/>
        <end position="189"/>
    </location>
</feature>
<organism evidence="2 3">
    <name type="scientific">Rosenbergiella gaditana</name>
    <dbReference type="NCBI Taxonomy" id="2726987"/>
    <lineage>
        <taxon>Bacteria</taxon>
        <taxon>Pseudomonadati</taxon>
        <taxon>Pseudomonadota</taxon>
        <taxon>Gammaproteobacteria</taxon>
        <taxon>Enterobacterales</taxon>
        <taxon>Erwiniaceae</taxon>
        <taxon>Rosenbergiella</taxon>
    </lineage>
</organism>
<feature type="signal peptide" evidence="1">
    <location>
        <begin position="1"/>
        <end position="19"/>
    </location>
</feature>
<dbReference type="Pfam" id="PF09695">
    <property type="entry name" value="YtfJ_HI0045"/>
    <property type="match status" value="1"/>
</dbReference>
<keyword evidence="3" id="KW-1185">Reference proteome</keyword>
<keyword evidence="1" id="KW-0732">Signal</keyword>
<gene>
    <name evidence="2" type="ORF">HH682_12920</name>
</gene>
<dbReference type="EMBL" id="JABBFR010000020">
    <property type="protein sequence ID" value="MBT0725301.1"/>
    <property type="molecule type" value="Genomic_DNA"/>
</dbReference>
<name>A0ABS5SZ31_9GAMM</name>
<accession>A0ABS5SZ31</accession>
<proteinExistence type="predicted"/>
<reference evidence="2 3" key="1">
    <citation type="submission" date="2020-04" db="EMBL/GenBank/DDBJ databases">
        <title>Genome sequencing of Rosenbergiella species.</title>
        <authorList>
            <person name="Alvarez-Perez S."/>
            <person name="Lievens B."/>
        </authorList>
    </citation>
    <scope>NUCLEOTIDE SEQUENCE [LARGE SCALE GENOMIC DNA]</scope>
    <source>
        <strain evidence="2 3">S61</strain>
    </source>
</reference>
<evidence type="ECO:0000313" key="3">
    <source>
        <dbReference type="Proteomes" id="UP000790096"/>
    </source>
</evidence>
<dbReference type="InterPro" id="IPR006513">
    <property type="entry name" value="YtfJ_HI0045"/>
</dbReference>
<sequence>MTRKFVAVLLSLLPTLAMANNFIIGQPVKPLSVSDKGQLVLTDNKITYQPWDSQKLVGKVRIIQYIAGRSSAKKQNGDMIKAVKAAQLPTAYFQPVTIVNADDELFGTGLFVQGKIEKNQRKYPWAQFVIDNNGKGKVLWQLPAASSTIIVTDKQGKVCWQKDGPMTDAEVSHVIQLLRELVAQEVGGY</sequence>
<comment type="caution">
    <text evidence="2">The sequence shown here is derived from an EMBL/GenBank/DDBJ whole genome shotgun (WGS) entry which is preliminary data.</text>
</comment>
<dbReference type="RefSeq" id="WP_214237957.1">
    <property type="nucleotide sequence ID" value="NZ_JABBFR010000020.1"/>
</dbReference>
<evidence type="ECO:0000256" key="1">
    <source>
        <dbReference type="SAM" id="SignalP"/>
    </source>
</evidence>